<proteinExistence type="inferred from homology"/>
<accession>A0A8J3SBV1</accession>
<dbReference type="AlphaFoldDB" id="A0A8J3SBV1"/>
<dbReference type="Proteomes" id="UP000619788">
    <property type="component" value="Unassembled WGS sequence"/>
</dbReference>
<evidence type="ECO:0000313" key="8">
    <source>
        <dbReference type="EMBL" id="GIH91253.1"/>
    </source>
</evidence>
<dbReference type="PANTHER" id="PTHR33884:SF3">
    <property type="entry name" value="UPF0410 PROTEIN YMGE"/>
    <property type="match status" value="1"/>
</dbReference>
<evidence type="ECO:0000313" key="9">
    <source>
        <dbReference type="Proteomes" id="UP000619788"/>
    </source>
</evidence>
<comment type="caution">
    <text evidence="8">The sequence shown here is derived from an EMBL/GenBank/DDBJ whole genome shotgun (WGS) entry which is preliminary data.</text>
</comment>
<keyword evidence="6 7" id="KW-0472">Membrane</keyword>
<dbReference type="InterPro" id="IPR007341">
    <property type="entry name" value="Transgly_assoc"/>
</dbReference>
<evidence type="ECO:0000256" key="4">
    <source>
        <dbReference type="ARBA" id="ARBA00022692"/>
    </source>
</evidence>
<feature type="transmembrane region" description="Helical" evidence="7">
    <location>
        <begin position="49"/>
        <end position="75"/>
    </location>
</feature>
<dbReference type="PANTHER" id="PTHR33884">
    <property type="entry name" value="UPF0410 PROTEIN YMGE"/>
    <property type="match status" value="1"/>
</dbReference>
<keyword evidence="3" id="KW-1003">Cell membrane</keyword>
<evidence type="ECO:0000256" key="6">
    <source>
        <dbReference type="ARBA" id="ARBA00023136"/>
    </source>
</evidence>
<feature type="transmembrane region" description="Helical" evidence="7">
    <location>
        <begin position="20"/>
        <end position="42"/>
    </location>
</feature>
<sequence length="112" mass="11493">MNVLGNPLLTMSRNGGEPDMLGSIISAIVIGAIVGALARLVIPGRQSISIALTLIVGIAAALIGTLIAGAMGFANTGGIDWWEHILQLALAVVGVLLVTQMRPGRTGRADHM</sequence>
<dbReference type="GO" id="GO:0005886">
    <property type="term" value="C:plasma membrane"/>
    <property type="evidence" value="ECO:0007669"/>
    <property type="project" value="UniProtKB-SubCell"/>
</dbReference>
<gene>
    <name evidence="8" type="ORF">Psi01_18830</name>
</gene>
<evidence type="ECO:0000256" key="2">
    <source>
        <dbReference type="ARBA" id="ARBA00011006"/>
    </source>
</evidence>
<keyword evidence="5 7" id="KW-1133">Transmembrane helix</keyword>
<keyword evidence="9" id="KW-1185">Reference proteome</keyword>
<evidence type="ECO:0008006" key="10">
    <source>
        <dbReference type="Google" id="ProtNLM"/>
    </source>
</evidence>
<name>A0A8J3SBV1_9ACTN</name>
<comment type="similarity">
    <text evidence="2">Belongs to the UPF0410 family.</text>
</comment>
<organism evidence="8 9">
    <name type="scientific">Planobispora siamensis</name>
    <dbReference type="NCBI Taxonomy" id="936338"/>
    <lineage>
        <taxon>Bacteria</taxon>
        <taxon>Bacillati</taxon>
        <taxon>Actinomycetota</taxon>
        <taxon>Actinomycetes</taxon>
        <taxon>Streptosporangiales</taxon>
        <taxon>Streptosporangiaceae</taxon>
        <taxon>Planobispora</taxon>
    </lineage>
</organism>
<dbReference type="EMBL" id="BOOJ01000018">
    <property type="protein sequence ID" value="GIH91253.1"/>
    <property type="molecule type" value="Genomic_DNA"/>
</dbReference>
<evidence type="ECO:0000256" key="1">
    <source>
        <dbReference type="ARBA" id="ARBA00004651"/>
    </source>
</evidence>
<keyword evidence="4 7" id="KW-0812">Transmembrane</keyword>
<protein>
    <recommendedName>
        <fullName evidence="10">Transglycosylase associated protein</fullName>
    </recommendedName>
</protein>
<reference evidence="8 9" key="1">
    <citation type="submission" date="2021-01" db="EMBL/GenBank/DDBJ databases">
        <title>Whole genome shotgun sequence of Planobispora siamensis NBRC 107568.</title>
        <authorList>
            <person name="Komaki H."/>
            <person name="Tamura T."/>
        </authorList>
    </citation>
    <scope>NUCLEOTIDE SEQUENCE [LARGE SCALE GENOMIC DNA]</scope>
    <source>
        <strain evidence="8 9">NBRC 107568</strain>
    </source>
</reference>
<evidence type="ECO:0000256" key="5">
    <source>
        <dbReference type="ARBA" id="ARBA00022989"/>
    </source>
</evidence>
<evidence type="ECO:0000256" key="3">
    <source>
        <dbReference type="ARBA" id="ARBA00022475"/>
    </source>
</evidence>
<feature type="transmembrane region" description="Helical" evidence="7">
    <location>
        <begin position="81"/>
        <end position="99"/>
    </location>
</feature>
<comment type="subcellular location">
    <subcellularLocation>
        <location evidence="1">Cell membrane</location>
        <topology evidence="1">Multi-pass membrane protein</topology>
    </subcellularLocation>
</comment>
<evidence type="ECO:0000256" key="7">
    <source>
        <dbReference type="SAM" id="Phobius"/>
    </source>
</evidence>